<dbReference type="Proteomes" id="UP000239899">
    <property type="component" value="Unassembled WGS sequence"/>
</dbReference>
<dbReference type="EMBL" id="LHPG02000015">
    <property type="protein sequence ID" value="PRW34005.1"/>
    <property type="molecule type" value="Genomic_DNA"/>
</dbReference>
<proteinExistence type="predicted"/>
<dbReference type="OrthoDB" id="10616379at2759"/>
<keyword evidence="2" id="KW-1185">Reference proteome</keyword>
<evidence type="ECO:0000313" key="1">
    <source>
        <dbReference type="EMBL" id="PRW34005.1"/>
    </source>
</evidence>
<evidence type="ECO:0000313" key="2">
    <source>
        <dbReference type="Proteomes" id="UP000239899"/>
    </source>
</evidence>
<gene>
    <name evidence="1" type="ORF">C2E21_7257</name>
</gene>
<reference evidence="1 2" key="1">
    <citation type="journal article" date="2018" name="Plant J.">
        <title>Genome sequences of Chlorella sorokiniana UTEX 1602 and Micractinium conductrix SAG 241.80: implications to maltose excretion by a green alga.</title>
        <authorList>
            <person name="Arriola M.B."/>
            <person name="Velmurugan N."/>
            <person name="Zhang Y."/>
            <person name="Plunkett M.H."/>
            <person name="Hondzo H."/>
            <person name="Barney B.M."/>
        </authorList>
    </citation>
    <scope>NUCLEOTIDE SEQUENCE [LARGE SCALE GENOMIC DNA]</scope>
    <source>
        <strain evidence="2">UTEX 1602</strain>
    </source>
</reference>
<name>A0A2P6TI86_CHLSO</name>
<sequence>MATAVESPSQLCMCAEQALLLSDYSGTVAYAQRCLASGSIDTPVKERALVAALQALFEQGRASAARRLLSDCYPCLEDVPPNALLLWLALAVDSEHAEEAKQAMRALLSSCQPGSAAGWRRAQYLSLLHLYVHEALQPERRDAAGKQGSRGAYTVAHFSPDPAQLAGGTVLGAVLLYALYVEQQSIRRGARWARQAVASGAVQLLRMAFSLSINPVATSAPAWR</sequence>
<dbReference type="AlphaFoldDB" id="A0A2P6TI86"/>
<accession>A0A2P6TI86</accession>
<organism evidence="1 2">
    <name type="scientific">Chlorella sorokiniana</name>
    <name type="common">Freshwater green alga</name>
    <dbReference type="NCBI Taxonomy" id="3076"/>
    <lineage>
        <taxon>Eukaryota</taxon>
        <taxon>Viridiplantae</taxon>
        <taxon>Chlorophyta</taxon>
        <taxon>core chlorophytes</taxon>
        <taxon>Trebouxiophyceae</taxon>
        <taxon>Chlorellales</taxon>
        <taxon>Chlorellaceae</taxon>
        <taxon>Chlorella clade</taxon>
        <taxon>Chlorella</taxon>
    </lineage>
</organism>
<protein>
    <submittedName>
        <fullName evidence="1">Uncharacterized protein</fullName>
    </submittedName>
</protein>
<comment type="caution">
    <text evidence="1">The sequence shown here is derived from an EMBL/GenBank/DDBJ whole genome shotgun (WGS) entry which is preliminary data.</text>
</comment>